<reference evidence="2 3" key="1">
    <citation type="submission" date="2018-05" db="EMBL/GenBank/DDBJ databases">
        <title>Genomic Encyclopedia of Type Strains, Phase IV (KMG-IV): sequencing the most valuable type-strain genomes for metagenomic binning, comparative biology and taxonomic classification.</title>
        <authorList>
            <person name="Goeker M."/>
        </authorList>
    </citation>
    <scope>NUCLEOTIDE SEQUENCE [LARGE SCALE GENOMIC DNA]</scope>
    <source>
        <strain evidence="2 3">DSM 28816</strain>
    </source>
</reference>
<proteinExistence type="predicted"/>
<dbReference type="RefSeq" id="WP_110292015.1">
    <property type="nucleotide sequence ID" value="NZ_QICS01000019.1"/>
</dbReference>
<evidence type="ECO:0000313" key="3">
    <source>
        <dbReference type="Proteomes" id="UP000247523"/>
    </source>
</evidence>
<dbReference type="GO" id="GO:0003677">
    <property type="term" value="F:DNA binding"/>
    <property type="evidence" value="ECO:0007669"/>
    <property type="project" value="InterPro"/>
</dbReference>
<dbReference type="Pfam" id="PF04014">
    <property type="entry name" value="MazE_antitoxin"/>
    <property type="match status" value="1"/>
</dbReference>
<feature type="domain" description="SpoVT-AbrB" evidence="1">
    <location>
        <begin position="7"/>
        <end position="50"/>
    </location>
</feature>
<dbReference type="NCBIfam" id="TIGR01439">
    <property type="entry name" value="lp_hng_hel_AbrB"/>
    <property type="match status" value="1"/>
</dbReference>
<name>A0A318ER54_9FIRM</name>
<dbReference type="Gene3D" id="2.10.260.10">
    <property type="match status" value="1"/>
</dbReference>
<dbReference type="AlphaFoldDB" id="A0A318ER54"/>
<dbReference type="InterPro" id="IPR052975">
    <property type="entry name" value="Repressor-like_regulatory"/>
</dbReference>
<dbReference type="InterPro" id="IPR007159">
    <property type="entry name" value="SpoVT-AbrB_dom"/>
</dbReference>
<accession>A0A318ER54</accession>
<dbReference type="EMBL" id="QICS01000019">
    <property type="protein sequence ID" value="PXV85124.1"/>
    <property type="molecule type" value="Genomic_DNA"/>
</dbReference>
<evidence type="ECO:0000259" key="1">
    <source>
        <dbReference type="SMART" id="SM00966"/>
    </source>
</evidence>
<sequence length="86" mass="9752">MIKGVVRQVDQLGRIVLPKEMRRSLNIETGEPLDIYLREGIISIEKCKLQCAICGSSEENELLTIDGIHICRECATKVHSVWESKK</sequence>
<comment type="caution">
    <text evidence="2">The sequence shown here is derived from an EMBL/GenBank/DDBJ whole genome shotgun (WGS) entry which is preliminary data.</text>
</comment>
<dbReference type="SUPFAM" id="SSF89447">
    <property type="entry name" value="AbrB/MazE/MraZ-like"/>
    <property type="match status" value="1"/>
</dbReference>
<organism evidence="2 3">
    <name type="scientific">Lachnotalea glycerini</name>
    <dbReference type="NCBI Taxonomy" id="1763509"/>
    <lineage>
        <taxon>Bacteria</taxon>
        <taxon>Bacillati</taxon>
        <taxon>Bacillota</taxon>
        <taxon>Clostridia</taxon>
        <taxon>Lachnospirales</taxon>
        <taxon>Lachnospiraceae</taxon>
        <taxon>Lachnotalea</taxon>
    </lineage>
</organism>
<dbReference type="PANTHER" id="PTHR34860:SF6">
    <property type="entry name" value="REPRESSOR-LIKE PROTEIN SSO7C3"/>
    <property type="match status" value="1"/>
</dbReference>
<dbReference type="PANTHER" id="PTHR34860">
    <property type="entry name" value="REPRESSOR-LIKE PROTEIN SSO7C3"/>
    <property type="match status" value="1"/>
</dbReference>
<gene>
    <name evidence="2" type="ORF">C8E03_11948</name>
</gene>
<protein>
    <submittedName>
        <fullName evidence="2">Transcriptional pleiotropic regulator of transition state genes</fullName>
    </submittedName>
</protein>
<dbReference type="Proteomes" id="UP000247523">
    <property type="component" value="Unassembled WGS sequence"/>
</dbReference>
<evidence type="ECO:0000313" key="2">
    <source>
        <dbReference type="EMBL" id="PXV85124.1"/>
    </source>
</evidence>
<dbReference type="SMART" id="SM00966">
    <property type="entry name" value="SpoVT_AbrB"/>
    <property type="match status" value="1"/>
</dbReference>
<dbReference type="InterPro" id="IPR037914">
    <property type="entry name" value="SpoVT-AbrB_sf"/>
</dbReference>